<protein>
    <submittedName>
        <fullName evidence="3">Universal stress protein family protein</fullName>
    </submittedName>
</protein>
<dbReference type="InterPro" id="IPR006016">
    <property type="entry name" value="UspA"/>
</dbReference>
<dbReference type="SUPFAM" id="SSF52402">
    <property type="entry name" value="Adenine nucleotide alpha hydrolases-like"/>
    <property type="match status" value="2"/>
</dbReference>
<dbReference type="InterPro" id="IPR006015">
    <property type="entry name" value="Universal_stress_UspA"/>
</dbReference>
<dbReference type="Gene3D" id="3.40.50.12370">
    <property type="match status" value="1"/>
</dbReference>
<dbReference type="PATRIC" id="fig|69370.6.peg.1275"/>
<evidence type="ECO:0000259" key="2">
    <source>
        <dbReference type="Pfam" id="PF00582"/>
    </source>
</evidence>
<proteinExistence type="inferred from homology"/>
<reference evidence="3 4" key="1">
    <citation type="submission" date="2015-02" db="EMBL/GenBank/DDBJ databases">
        <title>Draft genome sequences of ten Microbacterium spp. with emphasis on heavy metal contaminated environments.</title>
        <authorList>
            <person name="Corretto E."/>
        </authorList>
    </citation>
    <scope>NUCLEOTIDE SEQUENCE [LARGE SCALE GENOMIC DNA]</scope>
    <source>
        <strain evidence="3 4">DSM 8608</strain>
    </source>
</reference>
<organism evidence="3 4">
    <name type="scientific">Microbacterium trichothecenolyticum</name>
    <name type="common">Aureobacterium trichothecenolyticum</name>
    <dbReference type="NCBI Taxonomy" id="69370"/>
    <lineage>
        <taxon>Bacteria</taxon>
        <taxon>Bacillati</taxon>
        <taxon>Actinomycetota</taxon>
        <taxon>Actinomycetes</taxon>
        <taxon>Micrococcales</taxon>
        <taxon>Microbacteriaceae</taxon>
        <taxon>Microbacterium</taxon>
    </lineage>
</organism>
<dbReference type="RefSeq" id="WP_045297663.1">
    <property type="nucleotide sequence ID" value="NZ_JYJA01000029.1"/>
</dbReference>
<dbReference type="CDD" id="cd00293">
    <property type="entry name" value="USP-like"/>
    <property type="match status" value="1"/>
</dbReference>
<dbReference type="PANTHER" id="PTHR46268">
    <property type="entry name" value="STRESS RESPONSE PROTEIN NHAX"/>
    <property type="match status" value="1"/>
</dbReference>
<feature type="domain" description="UspA" evidence="2">
    <location>
        <begin position="150"/>
        <end position="293"/>
    </location>
</feature>
<dbReference type="PANTHER" id="PTHR46268:SF6">
    <property type="entry name" value="UNIVERSAL STRESS PROTEIN UP12"/>
    <property type="match status" value="1"/>
</dbReference>
<name>A0A0M2HHS2_MICTR</name>
<sequence>MTYLVGYGPRGDDRSAIELAFQFVRSHPEPVVAVSVVPQGWGTPLAGGVDREYEEWAASEGRLSAELALSDFAHHPGIPAEAVWVAGRSAPATLIEQAVARDARMIVVGSAEDAEPGRVRLTSKTDRLVHSSPLPVAIAPRSFRTTSAVTRVTVGFRDDDASWSLLNRVAEFSRLASARMRLVTFLVNPARRPVTTDISHAQTQVIELWGVQAAAALQEAAAHLKTLGFSDEELEYGIAAAGDWGTAVSSVGWTEGDVMVVGSSSTHRLAQVFLGSSASKILRNAPVPVVVVPGTGA</sequence>
<gene>
    <name evidence="3" type="ORF">RS82_01242</name>
</gene>
<feature type="domain" description="UspA" evidence="2">
    <location>
        <begin position="4"/>
        <end position="139"/>
    </location>
</feature>
<dbReference type="Pfam" id="PF00582">
    <property type="entry name" value="Usp"/>
    <property type="match status" value="2"/>
</dbReference>
<dbReference type="Proteomes" id="UP000034098">
    <property type="component" value="Unassembled WGS sequence"/>
</dbReference>
<comment type="caution">
    <text evidence="3">The sequence shown here is derived from an EMBL/GenBank/DDBJ whole genome shotgun (WGS) entry which is preliminary data.</text>
</comment>
<evidence type="ECO:0000313" key="4">
    <source>
        <dbReference type="Proteomes" id="UP000034098"/>
    </source>
</evidence>
<keyword evidence="4" id="KW-1185">Reference proteome</keyword>
<dbReference type="OrthoDB" id="5242641at2"/>
<comment type="similarity">
    <text evidence="1">Belongs to the universal stress protein A family.</text>
</comment>
<accession>A0A0M2HHS2</accession>
<evidence type="ECO:0000313" key="3">
    <source>
        <dbReference type="EMBL" id="KJL43866.1"/>
    </source>
</evidence>
<evidence type="ECO:0000256" key="1">
    <source>
        <dbReference type="ARBA" id="ARBA00008791"/>
    </source>
</evidence>
<dbReference type="EMBL" id="JYJA01000029">
    <property type="protein sequence ID" value="KJL43866.1"/>
    <property type="molecule type" value="Genomic_DNA"/>
</dbReference>
<dbReference type="PRINTS" id="PR01438">
    <property type="entry name" value="UNVRSLSTRESS"/>
</dbReference>
<dbReference type="AlphaFoldDB" id="A0A0M2HHS2"/>